<reference evidence="1" key="2">
    <citation type="submission" date="2025-08" db="UniProtKB">
        <authorList>
            <consortium name="Ensembl"/>
        </authorList>
    </citation>
    <scope>IDENTIFICATION</scope>
</reference>
<protein>
    <submittedName>
        <fullName evidence="1">Uncharacterized protein</fullName>
    </submittedName>
</protein>
<dbReference type="AlphaFoldDB" id="H2ZA42"/>
<organism evidence="1 2">
    <name type="scientific">Ciona savignyi</name>
    <name type="common">Pacific transparent sea squirt</name>
    <dbReference type="NCBI Taxonomy" id="51511"/>
    <lineage>
        <taxon>Eukaryota</taxon>
        <taxon>Metazoa</taxon>
        <taxon>Chordata</taxon>
        <taxon>Tunicata</taxon>
        <taxon>Ascidiacea</taxon>
        <taxon>Phlebobranchia</taxon>
        <taxon>Cionidae</taxon>
        <taxon>Ciona</taxon>
    </lineage>
</organism>
<dbReference type="GeneTree" id="ENSGT00940000166668"/>
<dbReference type="Proteomes" id="UP000007875">
    <property type="component" value="Unassembled WGS sequence"/>
</dbReference>
<accession>H2ZA42</accession>
<proteinExistence type="predicted"/>
<keyword evidence="2" id="KW-1185">Reference proteome</keyword>
<sequence length="92" mass="11166">ISKTRKAQNLYEFSLKGRTLLQWRIRYNTSIQWQATLDACNELSIQVVKRRYFIRWTQYIADISTEHRKMAIADLYRRCKLKRFAMKAMISM</sequence>
<reference evidence="2" key="1">
    <citation type="submission" date="2003-08" db="EMBL/GenBank/DDBJ databases">
        <authorList>
            <person name="Birren B."/>
            <person name="Nusbaum C."/>
            <person name="Abebe A."/>
            <person name="Abouelleil A."/>
            <person name="Adekoya E."/>
            <person name="Ait-zahra M."/>
            <person name="Allen N."/>
            <person name="Allen T."/>
            <person name="An P."/>
            <person name="Anderson M."/>
            <person name="Anderson S."/>
            <person name="Arachchi H."/>
            <person name="Armbruster J."/>
            <person name="Bachantsang P."/>
            <person name="Baldwin J."/>
            <person name="Barry A."/>
            <person name="Bayul T."/>
            <person name="Blitshsteyn B."/>
            <person name="Bloom T."/>
            <person name="Blye J."/>
            <person name="Boguslavskiy L."/>
            <person name="Borowsky M."/>
            <person name="Boukhgalter B."/>
            <person name="Brunache A."/>
            <person name="Butler J."/>
            <person name="Calixte N."/>
            <person name="Calvo S."/>
            <person name="Camarata J."/>
            <person name="Campo K."/>
            <person name="Chang J."/>
            <person name="Cheshatsang Y."/>
            <person name="Citroen M."/>
            <person name="Collymore A."/>
            <person name="Considine T."/>
            <person name="Cook A."/>
            <person name="Cooke P."/>
            <person name="Corum B."/>
            <person name="Cuomo C."/>
            <person name="David R."/>
            <person name="Dawoe T."/>
            <person name="Degray S."/>
            <person name="Dodge S."/>
            <person name="Dooley K."/>
            <person name="Dorje P."/>
            <person name="Dorjee K."/>
            <person name="Dorris L."/>
            <person name="Duffey N."/>
            <person name="Dupes A."/>
            <person name="Elkins T."/>
            <person name="Engels R."/>
            <person name="Erickson J."/>
            <person name="Farina A."/>
            <person name="Faro S."/>
            <person name="Ferreira P."/>
            <person name="Fischer H."/>
            <person name="Fitzgerald M."/>
            <person name="Foley K."/>
            <person name="Gage D."/>
            <person name="Galagan J."/>
            <person name="Gearin G."/>
            <person name="Gnerre S."/>
            <person name="Gnirke A."/>
            <person name="Goyette A."/>
            <person name="Graham J."/>
            <person name="Grandbois E."/>
            <person name="Gyaltsen K."/>
            <person name="Hafez N."/>
            <person name="Hagopian D."/>
            <person name="Hagos B."/>
            <person name="Hall J."/>
            <person name="Hatcher B."/>
            <person name="Heller A."/>
            <person name="Higgins H."/>
            <person name="Honan T."/>
            <person name="Horn A."/>
            <person name="Houde N."/>
            <person name="Hughes L."/>
            <person name="Hulme W."/>
            <person name="Husby E."/>
            <person name="Iliev I."/>
            <person name="Jaffe D."/>
            <person name="Jones C."/>
            <person name="Kamal M."/>
            <person name="Kamat A."/>
            <person name="Kamvysselis M."/>
            <person name="Karlsson E."/>
            <person name="Kells C."/>
            <person name="Kieu A."/>
            <person name="Kisner P."/>
            <person name="Kodira C."/>
            <person name="Kulbokas E."/>
            <person name="Labutti K."/>
            <person name="Lama D."/>
            <person name="Landers T."/>
            <person name="Leger J."/>
            <person name="Levine S."/>
            <person name="Lewis D."/>
            <person name="Lewis T."/>
            <person name="Lindblad-toh K."/>
            <person name="Liu X."/>
            <person name="Lokyitsang T."/>
            <person name="Lokyitsang Y."/>
            <person name="Lucien O."/>
            <person name="Lui A."/>
            <person name="Ma L.J."/>
            <person name="Mabbitt R."/>
            <person name="Macdonald J."/>
            <person name="Maclean C."/>
            <person name="Major J."/>
            <person name="Manning J."/>
            <person name="Marabella R."/>
            <person name="Maru K."/>
            <person name="Matthews C."/>
            <person name="Mauceli E."/>
            <person name="Mccarthy M."/>
            <person name="Mcdonough S."/>
            <person name="Mcghee T."/>
            <person name="Meldrim J."/>
            <person name="Meneus L."/>
            <person name="Mesirov J."/>
            <person name="Mihalev A."/>
            <person name="Mihova T."/>
            <person name="Mikkelsen T."/>
            <person name="Mlenga V."/>
            <person name="Moru K."/>
            <person name="Mozes J."/>
            <person name="Mulrain L."/>
            <person name="Munson G."/>
            <person name="Naylor J."/>
            <person name="Newes C."/>
            <person name="Nguyen C."/>
            <person name="Nguyen N."/>
            <person name="Nguyen T."/>
            <person name="Nicol R."/>
            <person name="Nielsen C."/>
            <person name="Nizzari M."/>
            <person name="Norbu C."/>
            <person name="Norbu N."/>
            <person name="O'donnell P."/>
            <person name="Okoawo O."/>
            <person name="O'leary S."/>
            <person name="Omotosho B."/>
            <person name="O'neill K."/>
            <person name="Osman S."/>
            <person name="Parker S."/>
            <person name="Perrin D."/>
            <person name="Phunkhang P."/>
            <person name="Piqani B."/>
            <person name="Purcell S."/>
            <person name="Rachupka T."/>
            <person name="Ramasamy U."/>
            <person name="Rameau R."/>
            <person name="Ray V."/>
            <person name="Raymond C."/>
            <person name="Retta R."/>
            <person name="Richardson S."/>
            <person name="Rise C."/>
            <person name="Rodriguez J."/>
            <person name="Rogers J."/>
            <person name="Rogov P."/>
            <person name="Rutman M."/>
            <person name="Schupbach R."/>
            <person name="Seaman C."/>
            <person name="Settipalli S."/>
            <person name="Sharpe T."/>
            <person name="Sheridan J."/>
            <person name="Sherpa N."/>
            <person name="Shi J."/>
            <person name="Smirnov S."/>
            <person name="Smith C."/>
            <person name="Sougnez C."/>
            <person name="Spencer B."/>
            <person name="Stalker J."/>
            <person name="Stange-thomann N."/>
            <person name="Stavropoulos S."/>
            <person name="Stetson K."/>
            <person name="Stone C."/>
            <person name="Stone S."/>
            <person name="Stubbs M."/>
            <person name="Talamas J."/>
            <person name="Tchuinga P."/>
            <person name="Tenzing P."/>
            <person name="Tesfaye S."/>
            <person name="Theodore J."/>
            <person name="Thoulutsang Y."/>
            <person name="Topham K."/>
            <person name="Towey S."/>
            <person name="Tsamla T."/>
            <person name="Tsomo N."/>
            <person name="Vallee D."/>
            <person name="Vassiliev H."/>
            <person name="Venkataraman V."/>
            <person name="Vinson J."/>
            <person name="Vo A."/>
            <person name="Wade C."/>
            <person name="Wang S."/>
            <person name="Wangchuk T."/>
            <person name="Wangdi T."/>
            <person name="Whittaker C."/>
            <person name="Wilkinson J."/>
            <person name="Wu Y."/>
            <person name="Wyman D."/>
            <person name="Yadav S."/>
            <person name="Yang S."/>
            <person name="Yang X."/>
            <person name="Yeager S."/>
            <person name="Yee E."/>
            <person name="Young G."/>
            <person name="Zainoun J."/>
            <person name="Zembeck L."/>
            <person name="Zimmer A."/>
            <person name="Zody M."/>
            <person name="Lander E."/>
        </authorList>
    </citation>
    <scope>NUCLEOTIDE SEQUENCE [LARGE SCALE GENOMIC DNA]</scope>
</reference>
<dbReference type="HOGENOM" id="CLU_2418645_0_0_1"/>
<dbReference type="InParanoid" id="H2ZA42"/>
<name>H2ZA42_CIOSA</name>
<reference evidence="1" key="3">
    <citation type="submission" date="2025-09" db="UniProtKB">
        <authorList>
            <consortium name="Ensembl"/>
        </authorList>
    </citation>
    <scope>IDENTIFICATION</scope>
</reference>
<dbReference type="Ensembl" id="ENSCSAVT00000014622.1">
    <property type="protein sequence ID" value="ENSCSAVP00000014457.1"/>
    <property type="gene ID" value="ENSCSAVG00000008459.1"/>
</dbReference>
<evidence type="ECO:0000313" key="1">
    <source>
        <dbReference type="Ensembl" id="ENSCSAVP00000014457.1"/>
    </source>
</evidence>
<evidence type="ECO:0000313" key="2">
    <source>
        <dbReference type="Proteomes" id="UP000007875"/>
    </source>
</evidence>